<dbReference type="AlphaFoldDB" id="A0A1V9YL07"/>
<dbReference type="OrthoDB" id="26838at2759"/>
<proteinExistence type="predicted"/>
<keyword evidence="2" id="KW-1185">Reference proteome</keyword>
<reference evidence="1 2" key="1">
    <citation type="journal article" date="2014" name="Genome Biol. Evol.">
        <title>The secreted proteins of Achlya hypogyna and Thraustotheca clavata identify the ancestral oomycete secretome and reveal gene acquisitions by horizontal gene transfer.</title>
        <authorList>
            <person name="Misner I."/>
            <person name="Blouin N."/>
            <person name="Leonard G."/>
            <person name="Richards T.A."/>
            <person name="Lane C.E."/>
        </authorList>
    </citation>
    <scope>NUCLEOTIDE SEQUENCE [LARGE SCALE GENOMIC DNA]</scope>
    <source>
        <strain evidence="1 2">ATCC 34112</strain>
    </source>
</reference>
<evidence type="ECO:0000313" key="1">
    <source>
        <dbReference type="EMBL" id="OQR86419.1"/>
    </source>
</evidence>
<feature type="non-terminal residue" evidence="1">
    <location>
        <position position="233"/>
    </location>
</feature>
<protein>
    <submittedName>
        <fullName evidence="1">Uncharacterized protein</fullName>
    </submittedName>
</protein>
<dbReference type="STRING" id="74557.A0A1V9YL07"/>
<comment type="caution">
    <text evidence="1">The sequence shown here is derived from an EMBL/GenBank/DDBJ whole genome shotgun (WGS) entry which is preliminary data.</text>
</comment>
<accession>A0A1V9YL07</accession>
<dbReference type="PANTHER" id="PTHR20953">
    <property type="entry name" value="KINASE-RELATED"/>
    <property type="match status" value="1"/>
</dbReference>
<dbReference type="EMBL" id="JNBS01003523">
    <property type="protein sequence ID" value="OQR86419.1"/>
    <property type="molecule type" value="Genomic_DNA"/>
</dbReference>
<evidence type="ECO:0000313" key="2">
    <source>
        <dbReference type="Proteomes" id="UP000243217"/>
    </source>
</evidence>
<organism evidence="1 2">
    <name type="scientific">Thraustotheca clavata</name>
    <dbReference type="NCBI Taxonomy" id="74557"/>
    <lineage>
        <taxon>Eukaryota</taxon>
        <taxon>Sar</taxon>
        <taxon>Stramenopiles</taxon>
        <taxon>Oomycota</taxon>
        <taxon>Saprolegniomycetes</taxon>
        <taxon>Saprolegniales</taxon>
        <taxon>Achlyaceae</taxon>
        <taxon>Thraustotheca</taxon>
    </lineage>
</organism>
<gene>
    <name evidence="1" type="ORF">THRCLA_10553</name>
</gene>
<name>A0A1V9YL07_9STRA</name>
<dbReference type="Proteomes" id="UP000243217">
    <property type="component" value="Unassembled WGS sequence"/>
</dbReference>
<sequence>MEIITKAYDVPFEQMLHHFDIGVHPYPRYLKQSNLISQRPLNDEAKQAVVASAKLLLQAYQKAQVDNTFYDASKLRLANAMSSNGARTLCFDKSNDYQLASYEVLCTWRSQDLNESTSFCIHEDLGEILALLPEDLARPLTEPSVASGLLDIVLDRGRRPWAWVNGSRLFLVDNDRLVTQEDLDGIIEKIGGFGSDNRAGLERQLHRISAIRNRTDDIMGLTIRVGRYIEGNA</sequence>
<dbReference type="PANTHER" id="PTHR20953:SF3">
    <property type="entry name" value="P-LOOP CONTAINING NUCLEOSIDE TRIPHOSPHATE HYDROLASES SUPERFAMILY PROTEIN"/>
    <property type="match status" value="1"/>
</dbReference>